<comment type="caution">
    <text evidence="8">The sequence shown here is derived from an EMBL/GenBank/DDBJ whole genome shotgun (WGS) entry which is preliminary data.</text>
</comment>
<evidence type="ECO:0000256" key="2">
    <source>
        <dbReference type="ARBA" id="ARBA00022475"/>
    </source>
</evidence>
<reference evidence="8 9" key="1">
    <citation type="journal article" date="2017" name="Front. Microbiol.">
        <title>Comparative Genomic Analysis of the Class Epsilonproteobacteria and Proposed Reclassification to Epsilonbacteraeota (phyl. nov.).</title>
        <authorList>
            <person name="Waite D.W."/>
            <person name="Vanwonterghem I."/>
            <person name="Rinke C."/>
            <person name="Parks D.H."/>
            <person name="Zhang Y."/>
            <person name="Takai K."/>
            <person name="Sievert S.M."/>
            <person name="Simon J."/>
            <person name="Campbell B.J."/>
            <person name="Hanson T.E."/>
            <person name="Woyke T."/>
            <person name="Klotz M.G."/>
            <person name="Hugenholtz P."/>
        </authorList>
    </citation>
    <scope>NUCLEOTIDE SEQUENCE [LARGE SCALE GENOMIC DNA]</scope>
    <source>
        <strain evidence="8">UBA12443</strain>
    </source>
</reference>
<gene>
    <name evidence="8" type="ORF">CFH83_03450</name>
</gene>
<accession>A0A2D3WIP4</accession>
<protein>
    <submittedName>
        <fullName evidence="8">MFS transporter</fullName>
    </submittedName>
</protein>
<organism evidence="8 9">
    <name type="scientific">Sulfuricurvum kujiense</name>
    <dbReference type="NCBI Taxonomy" id="148813"/>
    <lineage>
        <taxon>Bacteria</taxon>
        <taxon>Pseudomonadati</taxon>
        <taxon>Campylobacterota</taxon>
        <taxon>Epsilonproteobacteria</taxon>
        <taxon>Campylobacterales</taxon>
        <taxon>Sulfurimonadaceae</taxon>
        <taxon>Sulfuricurvum</taxon>
    </lineage>
</organism>
<evidence type="ECO:0000259" key="7">
    <source>
        <dbReference type="PROSITE" id="PS50850"/>
    </source>
</evidence>
<evidence type="ECO:0000313" key="8">
    <source>
        <dbReference type="EMBL" id="DAB38920.1"/>
    </source>
</evidence>
<dbReference type="PANTHER" id="PTHR43124:SF3">
    <property type="entry name" value="CHLORAMPHENICOL EFFLUX PUMP RV0191"/>
    <property type="match status" value="1"/>
</dbReference>
<name>A0A2D3WIP4_9BACT</name>
<dbReference type="SUPFAM" id="SSF103473">
    <property type="entry name" value="MFS general substrate transporter"/>
    <property type="match status" value="1"/>
</dbReference>
<feature type="transmembrane region" description="Helical" evidence="6">
    <location>
        <begin position="272"/>
        <end position="290"/>
    </location>
</feature>
<feature type="transmembrane region" description="Helical" evidence="6">
    <location>
        <begin position="71"/>
        <end position="90"/>
    </location>
</feature>
<feature type="transmembrane region" description="Helical" evidence="6">
    <location>
        <begin position="215"/>
        <end position="236"/>
    </location>
</feature>
<dbReference type="Gene3D" id="1.20.1250.20">
    <property type="entry name" value="MFS general substrate transporter like domains"/>
    <property type="match status" value="1"/>
</dbReference>
<proteinExistence type="predicted"/>
<feature type="transmembrane region" description="Helical" evidence="6">
    <location>
        <begin position="151"/>
        <end position="174"/>
    </location>
</feature>
<feature type="transmembrane region" description="Helical" evidence="6">
    <location>
        <begin position="96"/>
        <end position="115"/>
    </location>
</feature>
<feature type="transmembrane region" description="Helical" evidence="6">
    <location>
        <begin position="296"/>
        <end position="318"/>
    </location>
</feature>
<feature type="transmembrane region" description="Helical" evidence="6">
    <location>
        <begin position="361"/>
        <end position="377"/>
    </location>
</feature>
<feature type="transmembrane region" description="Helical" evidence="6">
    <location>
        <begin position="242"/>
        <end position="263"/>
    </location>
</feature>
<keyword evidence="5 6" id="KW-0472">Membrane</keyword>
<dbReference type="AlphaFoldDB" id="A0A2D3WIP4"/>
<dbReference type="RefSeq" id="WP_303662891.1">
    <property type="nucleotide sequence ID" value="NZ_DLUI01000054.1"/>
</dbReference>
<dbReference type="InterPro" id="IPR001958">
    <property type="entry name" value="Tet-R_TetA/multi-R_MdtG-like"/>
</dbReference>
<feature type="domain" description="Major facilitator superfamily (MFS) profile" evidence="7">
    <location>
        <begin position="4"/>
        <end position="382"/>
    </location>
</feature>
<dbReference type="InterPro" id="IPR050189">
    <property type="entry name" value="MFS_Efflux_Transporters"/>
</dbReference>
<dbReference type="CDD" id="cd17472">
    <property type="entry name" value="MFS_YajR_like"/>
    <property type="match status" value="1"/>
</dbReference>
<feature type="transmembrane region" description="Helical" evidence="6">
    <location>
        <begin position="127"/>
        <end position="145"/>
    </location>
</feature>
<dbReference type="PANTHER" id="PTHR43124">
    <property type="entry name" value="PURINE EFFLUX PUMP PBUE"/>
    <property type="match status" value="1"/>
</dbReference>
<comment type="subcellular location">
    <subcellularLocation>
        <location evidence="1">Cell membrane</location>
        <topology evidence="1">Multi-pass membrane protein</topology>
    </subcellularLocation>
</comment>
<evidence type="ECO:0000256" key="5">
    <source>
        <dbReference type="ARBA" id="ARBA00023136"/>
    </source>
</evidence>
<evidence type="ECO:0000256" key="6">
    <source>
        <dbReference type="SAM" id="Phobius"/>
    </source>
</evidence>
<feature type="transmembrane region" description="Helical" evidence="6">
    <location>
        <begin position="37"/>
        <end position="59"/>
    </location>
</feature>
<dbReference type="GO" id="GO:0022857">
    <property type="term" value="F:transmembrane transporter activity"/>
    <property type="evidence" value="ECO:0007669"/>
    <property type="project" value="InterPro"/>
</dbReference>
<evidence type="ECO:0000313" key="9">
    <source>
        <dbReference type="Proteomes" id="UP000228859"/>
    </source>
</evidence>
<evidence type="ECO:0000256" key="4">
    <source>
        <dbReference type="ARBA" id="ARBA00022989"/>
    </source>
</evidence>
<keyword evidence="4 6" id="KW-1133">Transmembrane helix</keyword>
<dbReference type="PRINTS" id="PR01035">
    <property type="entry name" value="TCRTETA"/>
</dbReference>
<evidence type="ECO:0000256" key="1">
    <source>
        <dbReference type="ARBA" id="ARBA00004651"/>
    </source>
</evidence>
<dbReference type="InterPro" id="IPR020846">
    <property type="entry name" value="MFS_dom"/>
</dbReference>
<evidence type="ECO:0000256" key="3">
    <source>
        <dbReference type="ARBA" id="ARBA00022692"/>
    </source>
</evidence>
<dbReference type="Pfam" id="PF07690">
    <property type="entry name" value="MFS_1"/>
    <property type="match status" value="1"/>
</dbReference>
<dbReference type="InterPro" id="IPR036259">
    <property type="entry name" value="MFS_trans_sf"/>
</dbReference>
<dbReference type="Proteomes" id="UP000228859">
    <property type="component" value="Unassembled WGS sequence"/>
</dbReference>
<dbReference type="EMBL" id="DLUI01000054">
    <property type="protein sequence ID" value="DAB38920.1"/>
    <property type="molecule type" value="Genomic_DNA"/>
</dbReference>
<feature type="transmembrane region" description="Helical" evidence="6">
    <location>
        <begin position="12"/>
        <end position="31"/>
    </location>
</feature>
<dbReference type="PROSITE" id="PS50850">
    <property type="entry name" value="MFS"/>
    <property type="match status" value="1"/>
</dbReference>
<feature type="transmembrane region" description="Helical" evidence="6">
    <location>
        <begin position="330"/>
        <end position="355"/>
    </location>
</feature>
<sequence>MFKTVLPLSAILSLRFFGLFLVLPVLSAYALNLEGSTPFLVGVIVGGYALTQAIFQVPFGVMSDRIGRKPTLLVGLVIFLIGSIICAVSTDIYTLMAGRFLQGAGAIGAVIPAMISDLVHEESRGKAMALMGGTIAISFALAMAAGPVISAYAGVASLFWITAILSILAMLVLFTKVPTPPRIRHIYHSTTTTADILKDPNLLSMIITNGMQKGLMTVAFVLIPILLLDSAGVFKWEAKELWQVYVPAMFMGLLAMGPAAVFGEKYNKPREIFLLSIVFFIVSFTLMGFATKSWEFVLGVIAFFMAFNMMEPLVQSMISKYAKVHQKGAALGIANGVAYFMTFIGGAVAGIALQYSNRETLAIGLIVITTLWLLWTFKMQNPHRFSHLYISMDHVDMEKLNGLEHEHIAEWYINETENIVVVKYRKSLIEEEAIKAKIVK</sequence>
<dbReference type="InterPro" id="IPR011701">
    <property type="entry name" value="MFS"/>
</dbReference>
<keyword evidence="3 6" id="KW-0812">Transmembrane</keyword>
<keyword evidence="2" id="KW-1003">Cell membrane</keyword>
<dbReference type="GO" id="GO:0005886">
    <property type="term" value="C:plasma membrane"/>
    <property type="evidence" value="ECO:0007669"/>
    <property type="project" value="UniProtKB-SubCell"/>
</dbReference>